<sequence>MLRIASLVAWSAALMVAAPAGAQELPAQHVCVGQSLPKPPPTEAEKEQSNLENWAAQRAEFGFRADIPYVKELVRRGVWEYDVGYIPVTPAENRYLRLRDRLELGPRAERYLRAHRDVDAGVSVEDDWPREPYLLLHFKRDVAKHLAAVRRVARFPRNLRAERVRYSDRDLRKVADKLWKDSKALEAEGFYLTGTGHAADGFLRVDLITKRTDFKAYFAERYGDMLRIEVEATEPYGFQCTASGSYRVAADGMSVTVSYETGGGNERARVEVTEFPDRVEVGLVEKVYNGPNTADLRYETYAAPLAAPLGDRPVVDAFNRRTLRQVGARPGQPPCPAGTGERTRLEEAIADRSRFGMRADAGYVQALLRRGSPYTKAEARWVALLDEIDSGDEETLDSDLWERFPKTYAGSVFVTQYPKPPLVVYRFTKDAQGHLRAIRKRSQHPANARVATATVTRSALERLLERVHDAIAEQRELGGFFVAATYEDRATESVLIQVVTTRADSDAYFKARFGPHVRTEVVDDRVECYLDRNTRL</sequence>
<accession>A0A660LAM7</accession>
<keyword evidence="3" id="KW-1185">Reference proteome</keyword>
<dbReference type="Proteomes" id="UP000278962">
    <property type="component" value="Unassembled WGS sequence"/>
</dbReference>
<comment type="caution">
    <text evidence="2">The sequence shown here is derived from an EMBL/GenBank/DDBJ whole genome shotgun (WGS) entry which is preliminary data.</text>
</comment>
<dbReference type="EMBL" id="RBIL01000001">
    <property type="protein sequence ID" value="RKQ90960.1"/>
    <property type="molecule type" value="Genomic_DNA"/>
</dbReference>
<feature type="chain" id="PRO_5025048665" evidence="1">
    <location>
        <begin position="23"/>
        <end position="536"/>
    </location>
</feature>
<dbReference type="OrthoDB" id="3629194at2"/>
<dbReference type="RefSeq" id="WP_121248175.1">
    <property type="nucleotide sequence ID" value="NZ_RBIL01000001.1"/>
</dbReference>
<evidence type="ECO:0000313" key="2">
    <source>
        <dbReference type="EMBL" id="RKQ90960.1"/>
    </source>
</evidence>
<dbReference type="AlphaFoldDB" id="A0A660LAM7"/>
<name>A0A660LAM7_9ACTN</name>
<proteinExistence type="predicted"/>
<keyword evidence="1" id="KW-0732">Signal</keyword>
<protein>
    <submittedName>
        <fullName evidence="2">Uncharacterized protein</fullName>
    </submittedName>
</protein>
<feature type="signal peptide" evidence="1">
    <location>
        <begin position="1"/>
        <end position="22"/>
    </location>
</feature>
<evidence type="ECO:0000313" key="3">
    <source>
        <dbReference type="Proteomes" id="UP000278962"/>
    </source>
</evidence>
<evidence type="ECO:0000256" key="1">
    <source>
        <dbReference type="SAM" id="SignalP"/>
    </source>
</evidence>
<organism evidence="2 3">
    <name type="scientific">Solirubrobacter pauli</name>
    <dbReference type="NCBI Taxonomy" id="166793"/>
    <lineage>
        <taxon>Bacteria</taxon>
        <taxon>Bacillati</taxon>
        <taxon>Actinomycetota</taxon>
        <taxon>Thermoleophilia</taxon>
        <taxon>Solirubrobacterales</taxon>
        <taxon>Solirubrobacteraceae</taxon>
        <taxon>Solirubrobacter</taxon>
    </lineage>
</organism>
<gene>
    <name evidence="2" type="ORF">C8N24_0776</name>
</gene>
<reference evidence="2 3" key="1">
    <citation type="submission" date="2018-10" db="EMBL/GenBank/DDBJ databases">
        <title>Genomic Encyclopedia of Archaeal and Bacterial Type Strains, Phase II (KMG-II): from individual species to whole genera.</title>
        <authorList>
            <person name="Goeker M."/>
        </authorList>
    </citation>
    <scope>NUCLEOTIDE SEQUENCE [LARGE SCALE GENOMIC DNA]</scope>
    <source>
        <strain evidence="2 3">DSM 14954</strain>
    </source>
</reference>